<comment type="subcellular location">
    <subcellularLocation>
        <location evidence="6">Cytoplasm</location>
    </subcellularLocation>
</comment>
<evidence type="ECO:0000256" key="6">
    <source>
        <dbReference type="HAMAP-Rule" id="MF_00735"/>
    </source>
</evidence>
<dbReference type="EC" id="2.1.1.-" evidence="6"/>
<keyword evidence="4 6" id="KW-0808">Transferase</keyword>
<comment type="similarity">
    <text evidence="1 6">Belongs to the methyltransferase superfamily. PrmA family.</text>
</comment>
<reference evidence="7" key="1">
    <citation type="submission" date="2022-12" db="EMBL/GenBank/DDBJ databases">
        <title>Peptostreptococcus.</title>
        <authorList>
            <person name="Lee S.H."/>
        </authorList>
    </citation>
    <scope>NUCLEOTIDE SEQUENCE</scope>
    <source>
        <strain evidence="7">CBA3647</strain>
    </source>
</reference>
<keyword evidence="5 6" id="KW-0949">S-adenosyl-L-methionine</keyword>
<keyword evidence="7" id="KW-0689">Ribosomal protein</keyword>
<organism evidence="7 8">
    <name type="scientific">Peptostreptococcus equinus</name>
    <dbReference type="NCBI Taxonomy" id="3003601"/>
    <lineage>
        <taxon>Bacteria</taxon>
        <taxon>Bacillati</taxon>
        <taxon>Bacillota</taxon>
        <taxon>Clostridia</taxon>
        <taxon>Peptostreptococcales</taxon>
        <taxon>Peptostreptococcaceae</taxon>
        <taxon>Peptostreptococcus</taxon>
    </lineage>
</organism>
<keyword evidence="8" id="KW-1185">Reference proteome</keyword>
<evidence type="ECO:0000256" key="2">
    <source>
        <dbReference type="ARBA" id="ARBA00022490"/>
    </source>
</evidence>
<dbReference type="CDD" id="cd02440">
    <property type="entry name" value="AdoMet_MTases"/>
    <property type="match status" value="1"/>
</dbReference>
<dbReference type="InterPro" id="IPR029063">
    <property type="entry name" value="SAM-dependent_MTases_sf"/>
</dbReference>
<proteinExistence type="inferred from homology"/>
<evidence type="ECO:0000256" key="3">
    <source>
        <dbReference type="ARBA" id="ARBA00022603"/>
    </source>
</evidence>
<sequence>MSSSWIEIKINTTTEAVEAITNILFENGAQGAMIEDPKDFKFQKTHDYDWDYVDEDMLKHEDDSVYIKTYISEERDILSFIENIKLRINELTSFGLDIGKGSIETDKVKEDDWAHNWMKYYKPTKIGKNIVIKPEWEDYEADENDIILEMNPGMAFGTGNHETTSMCISNLEKYVKKDFTVYDIGCGSGILGITAAKLGVKQVFAIDIDAMAVKVAKENIEKNNVGDIVTAIVGNLADEIDKNKKADIIVANIIADIIVFLAKDVKTYLKNDGIFISSGIIHAKIDEVVQSLEKAGFEILEVEKKGEWACVIAK</sequence>
<evidence type="ECO:0000313" key="8">
    <source>
        <dbReference type="Proteomes" id="UP001164187"/>
    </source>
</evidence>
<dbReference type="SUPFAM" id="SSF53335">
    <property type="entry name" value="S-adenosyl-L-methionine-dependent methyltransferases"/>
    <property type="match status" value="1"/>
</dbReference>
<evidence type="ECO:0000256" key="5">
    <source>
        <dbReference type="ARBA" id="ARBA00022691"/>
    </source>
</evidence>
<dbReference type="NCBIfam" id="TIGR00406">
    <property type="entry name" value="prmA"/>
    <property type="match status" value="1"/>
</dbReference>
<dbReference type="PIRSF" id="PIRSF000401">
    <property type="entry name" value="RPL11_MTase"/>
    <property type="match status" value="1"/>
</dbReference>
<evidence type="ECO:0000256" key="1">
    <source>
        <dbReference type="ARBA" id="ARBA00009741"/>
    </source>
</evidence>
<protein>
    <recommendedName>
        <fullName evidence="6">Ribosomal protein L11 methyltransferase</fullName>
        <shortName evidence="6">L11 Mtase</shortName>
        <ecNumber evidence="6">2.1.1.-</ecNumber>
    </recommendedName>
</protein>
<feature type="binding site" evidence="6">
    <location>
        <position position="185"/>
    </location>
    <ligand>
        <name>S-adenosyl-L-methionine</name>
        <dbReference type="ChEBI" id="CHEBI:59789"/>
    </ligand>
</feature>
<dbReference type="RefSeq" id="WP_269310850.1">
    <property type="nucleotide sequence ID" value="NZ_CP114052.1"/>
</dbReference>
<dbReference type="GO" id="GO:0032259">
    <property type="term" value="P:methylation"/>
    <property type="evidence" value="ECO:0007669"/>
    <property type="project" value="UniProtKB-KW"/>
</dbReference>
<dbReference type="Pfam" id="PF06325">
    <property type="entry name" value="PrmA"/>
    <property type="match status" value="1"/>
</dbReference>
<dbReference type="InterPro" id="IPR050078">
    <property type="entry name" value="Ribosomal_L11_MeTrfase_PrmA"/>
</dbReference>
<keyword evidence="3 6" id="KW-0489">Methyltransferase</keyword>
<dbReference type="GO" id="GO:0005840">
    <property type="term" value="C:ribosome"/>
    <property type="evidence" value="ECO:0007669"/>
    <property type="project" value="UniProtKB-KW"/>
</dbReference>
<comment type="function">
    <text evidence="6">Methylates ribosomal protein L11.</text>
</comment>
<evidence type="ECO:0000256" key="4">
    <source>
        <dbReference type="ARBA" id="ARBA00022679"/>
    </source>
</evidence>
<feature type="binding site" evidence="6">
    <location>
        <position position="207"/>
    </location>
    <ligand>
        <name>S-adenosyl-L-methionine</name>
        <dbReference type="ChEBI" id="CHEBI:59789"/>
    </ligand>
</feature>
<dbReference type="GO" id="GO:0008168">
    <property type="term" value="F:methyltransferase activity"/>
    <property type="evidence" value="ECO:0007669"/>
    <property type="project" value="UniProtKB-KW"/>
</dbReference>
<gene>
    <name evidence="6 7" type="primary">prmA</name>
    <name evidence="7" type="ORF">O0R46_06150</name>
</gene>
<dbReference type="PANTHER" id="PTHR43648:SF1">
    <property type="entry name" value="ELECTRON TRANSFER FLAVOPROTEIN BETA SUBUNIT LYSINE METHYLTRANSFERASE"/>
    <property type="match status" value="1"/>
</dbReference>
<name>A0ABY7JNX8_9FIRM</name>
<keyword evidence="7" id="KW-0687">Ribonucleoprotein</keyword>
<dbReference type="PANTHER" id="PTHR43648">
    <property type="entry name" value="ELECTRON TRANSFER FLAVOPROTEIN BETA SUBUNIT LYSINE METHYLTRANSFERASE"/>
    <property type="match status" value="1"/>
</dbReference>
<comment type="catalytic activity">
    <reaction evidence="6">
        <text>L-lysyl-[protein] + 3 S-adenosyl-L-methionine = N(6),N(6),N(6)-trimethyl-L-lysyl-[protein] + 3 S-adenosyl-L-homocysteine + 3 H(+)</text>
        <dbReference type="Rhea" id="RHEA:54192"/>
        <dbReference type="Rhea" id="RHEA-COMP:9752"/>
        <dbReference type="Rhea" id="RHEA-COMP:13826"/>
        <dbReference type="ChEBI" id="CHEBI:15378"/>
        <dbReference type="ChEBI" id="CHEBI:29969"/>
        <dbReference type="ChEBI" id="CHEBI:57856"/>
        <dbReference type="ChEBI" id="CHEBI:59789"/>
        <dbReference type="ChEBI" id="CHEBI:61961"/>
    </reaction>
</comment>
<dbReference type="HAMAP" id="MF_00735">
    <property type="entry name" value="Methyltr_PrmA"/>
    <property type="match status" value="1"/>
</dbReference>
<dbReference type="Proteomes" id="UP001164187">
    <property type="component" value="Chromosome"/>
</dbReference>
<dbReference type="InterPro" id="IPR004498">
    <property type="entry name" value="Ribosomal_PrmA_MeTrfase"/>
</dbReference>
<evidence type="ECO:0000313" key="7">
    <source>
        <dbReference type="EMBL" id="WAW14189.1"/>
    </source>
</evidence>
<keyword evidence="2 6" id="KW-0963">Cytoplasm</keyword>
<accession>A0ABY7JNX8</accession>
<feature type="binding site" evidence="6">
    <location>
        <position position="164"/>
    </location>
    <ligand>
        <name>S-adenosyl-L-methionine</name>
        <dbReference type="ChEBI" id="CHEBI:59789"/>
    </ligand>
</feature>
<feature type="binding site" evidence="6">
    <location>
        <position position="252"/>
    </location>
    <ligand>
        <name>S-adenosyl-L-methionine</name>
        <dbReference type="ChEBI" id="CHEBI:59789"/>
    </ligand>
</feature>
<dbReference type="EMBL" id="CP114052">
    <property type="protein sequence ID" value="WAW14189.1"/>
    <property type="molecule type" value="Genomic_DNA"/>
</dbReference>
<dbReference type="Gene3D" id="3.40.50.150">
    <property type="entry name" value="Vaccinia Virus protein VP39"/>
    <property type="match status" value="1"/>
</dbReference>